<evidence type="ECO:0000259" key="5">
    <source>
        <dbReference type="Pfam" id="PF24883"/>
    </source>
</evidence>
<dbReference type="Pfam" id="PF01048">
    <property type="entry name" value="PNP_UDP_1"/>
    <property type="match status" value="1"/>
</dbReference>
<sequence length="880" mass="99552">MAQQEEIPMQATQSSPTPQRNDTDEESDLEKFKEILPEDITVAIFCALSYESVAVKYSLDEEFECRPKTIGPRRYVYSFGRIGDHKVVIARPHKMGTVKAAQCAATVCQQFPNVRFALMVGIGAGIPSLPKHDIRLGDIAVSNPHENHPGVIQYDFGKYESDGTFILKGSLDKPPPILVSADGSLEEDEMMNRTPLKKILRNITKQPRYVRPSGGDILFDATFQHVNKGGDCGECEASSEKKIVFRAKREPGQPTVHRGLILSGSGVVKNPEDRDRLRRAHDGALCYEMEAAGIMDEIPCLVVRGICDYADTHKQDGWHHYAAAVAAAYSKAILLKVYGHDVEETTSMKETMDKLSKKFTVIKRQALATEHDTVLEWLTTIDYSPDQNYYHSRQQHGTGQWFLDSAQFQAWLKTDKQTLFCPGIPGSGKTFITSIVIDYLQTNYENSNVAYLYCKVNQQDQQTLEGLLGSTLKQLVRKQFPLPKIVVDLYDQHKAKQSRPELTEISTVLRSIISLGSRSFIIIDALDECQNHLGCRDDFLEQIFTLQTNARVNIFATSRPEEVQTKFSKSIVREIIATDEDMKTYLDDQISQETVKEVEDALKDLAKGENKLDEAYEQSMKRVTSQEPSRIRHAIETLKWLFHAKRQLNVEELLDALAIEPSQSTLNKRYRLGVRRLLSMCAGLVRLDEKSETIDLIHKTTRDYFDRTKETWFPDAESNITTLCVTYLSFDEFKSGFCQTNDEFEERLRSNPFYHYAANNWGLHAREALEEVIRFLKCNTKVEGSSQAMLARKRVAKHIRGAHLTAYFGLDAIMKTLLEDGIDVESKDSFRRTPLSWAAGNGHEAVVELLLATGKVETPLSWAAENGHEAVVELLQPNTR</sequence>
<reference evidence="8" key="3">
    <citation type="submission" date="2025-04" db="UniProtKB">
        <authorList>
            <consortium name="RefSeq"/>
        </authorList>
    </citation>
    <scope>IDENTIFICATION</scope>
    <source>
        <strain evidence="8">CBS 304.34</strain>
    </source>
</reference>
<dbReference type="GO" id="GO:0003824">
    <property type="term" value="F:catalytic activity"/>
    <property type="evidence" value="ECO:0007669"/>
    <property type="project" value="InterPro"/>
</dbReference>
<feature type="region of interest" description="Disordered" evidence="2">
    <location>
        <begin position="1"/>
        <end position="28"/>
    </location>
</feature>
<proteinExistence type="predicted"/>
<dbReference type="InterPro" id="IPR035994">
    <property type="entry name" value="Nucleoside_phosphorylase_sf"/>
</dbReference>
<keyword evidence="7" id="KW-1185">Reference proteome</keyword>
<dbReference type="RefSeq" id="XP_033574060.1">
    <property type="nucleotide sequence ID" value="XM_033724456.1"/>
</dbReference>
<dbReference type="InterPro" id="IPR000845">
    <property type="entry name" value="Nucleoside_phosphorylase_d"/>
</dbReference>
<dbReference type="GO" id="GO:0009116">
    <property type="term" value="P:nucleoside metabolic process"/>
    <property type="evidence" value="ECO:0007669"/>
    <property type="project" value="InterPro"/>
</dbReference>
<accession>A0A6A6YE56</accession>
<dbReference type="Pfam" id="PF12796">
    <property type="entry name" value="Ank_2"/>
    <property type="match status" value="1"/>
</dbReference>
<name>A0A6A6YE56_9PEZI</name>
<dbReference type="SUPFAM" id="SSF53167">
    <property type="entry name" value="Purine and uridine phosphorylases"/>
    <property type="match status" value="1"/>
</dbReference>
<feature type="domain" description="Nucleoside phosphorylase" evidence="3">
    <location>
        <begin position="41"/>
        <end position="320"/>
    </location>
</feature>
<organism evidence="6">
    <name type="scientific">Mytilinidion resinicola</name>
    <dbReference type="NCBI Taxonomy" id="574789"/>
    <lineage>
        <taxon>Eukaryota</taxon>
        <taxon>Fungi</taxon>
        <taxon>Dikarya</taxon>
        <taxon>Ascomycota</taxon>
        <taxon>Pezizomycotina</taxon>
        <taxon>Dothideomycetes</taxon>
        <taxon>Pleosporomycetidae</taxon>
        <taxon>Mytilinidiales</taxon>
        <taxon>Mytilinidiaceae</taxon>
        <taxon>Mytilinidion</taxon>
    </lineage>
</organism>
<dbReference type="Gene3D" id="3.40.50.300">
    <property type="entry name" value="P-loop containing nucleotide triphosphate hydrolases"/>
    <property type="match status" value="1"/>
</dbReference>
<dbReference type="SUPFAM" id="SSF48403">
    <property type="entry name" value="Ankyrin repeat"/>
    <property type="match status" value="1"/>
</dbReference>
<evidence type="ECO:0000259" key="3">
    <source>
        <dbReference type="Pfam" id="PF01048"/>
    </source>
</evidence>
<evidence type="ECO:0000313" key="6">
    <source>
        <dbReference type="EMBL" id="KAF2807096.1"/>
    </source>
</evidence>
<dbReference type="InterPro" id="IPR054471">
    <property type="entry name" value="GPIID_WHD"/>
</dbReference>
<dbReference type="GeneID" id="54465349"/>
<dbReference type="Pfam" id="PF22939">
    <property type="entry name" value="WHD_GPIID"/>
    <property type="match status" value="1"/>
</dbReference>
<dbReference type="Gene3D" id="1.25.40.20">
    <property type="entry name" value="Ankyrin repeat-containing domain"/>
    <property type="match status" value="1"/>
</dbReference>
<reference evidence="8" key="2">
    <citation type="submission" date="2020-04" db="EMBL/GenBank/DDBJ databases">
        <authorList>
            <consortium name="NCBI Genome Project"/>
        </authorList>
    </citation>
    <scope>NUCLEOTIDE SEQUENCE</scope>
    <source>
        <strain evidence="8">CBS 304.34</strain>
    </source>
</reference>
<evidence type="ECO:0000259" key="4">
    <source>
        <dbReference type="Pfam" id="PF22939"/>
    </source>
</evidence>
<dbReference type="AlphaFoldDB" id="A0A6A6YE56"/>
<feature type="compositionally biased region" description="Polar residues" evidence="2">
    <location>
        <begin position="10"/>
        <end position="20"/>
    </location>
</feature>
<feature type="domain" description="GPI inositol-deacylase winged helix" evidence="4">
    <location>
        <begin position="633"/>
        <end position="705"/>
    </location>
</feature>
<dbReference type="PANTHER" id="PTHR10039">
    <property type="entry name" value="AMELOGENIN"/>
    <property type="match status" value="1"/>
</dbReference>
<dbReference type="Gene3D" id="3.40.50.1580">
    <property type="entry name" value="Nucleoside phosphorylase domain"/>
    <property type="match status" value="1"/>
</dbReference>
<gene>
    <name evidence="6 8" type="ORF">BDZ99DRAFT_510164</name>
</gene>
<dbReference type="OrthoDB" id="1577640at2759"/>
<evidence type="ECO:0000313" key="7">
    <source>
        <dbReference type="Proteomes" id="UP000504636"/>
    </source>
</evidence>
<evidence type="ECO:0000256" key="2">
    <source>
        <dbReference type="SAM" id="MobiDB-lite"/>
    </source>
</evidence>
<dbReference type="EMBL" id="MU003705">
    <property type="protein sequence ID" value="KAF2807096.1"/>
    <property type="molecule type" value="Genomic_DNA"/>
</dbReference>
<keyword evidence="1" id="KW-0677">Repeat</keyword>
<dbReference type="InterPro" id="IPR056884">
    <property type="entry name" value="NPHP3-like_N"/>
</dbReference>
<dbReference type="Pfam" id="PF24883">
    <property type="entry name" value="NPHP3_N"/>
    <property type="match status" value="1"/>
</dbReference>
<reference evidence="6 8" key="1">
    <citation type="journal article" date="2020" name="Stud. Mycol.">
        <title>101 Dothideomycetes genomes: a test case for predicting lifestyles and emergence of pathogens.</title>
        <authorList>
            <person name="Haridas S."/>
            <person name="Albert R."/>
            <person name="Binder M."/>
            <person name="Bloem J."/>
            <person name="Labutti K."/>
            <person name="Salamov A."/>
            <person name="Andreopoulos B."/>
            <person name="Baker S."/>
            <person name="Barry K."/>
            <person name="Bills G."/>
            <person name="Bluhm B."/>
            <person name="Cannon C."/>
            <person name="Castanera R."/>
            <person name="Culley D."/>
            <person name="Daum C."/>
            <person name="Ezra D."/>
            <person name="Gonzalez J."/>
            <person name="Henrissat B."/>
            <person name="Kuo A."/>
            <person name="Liang C."/>
            <person name="Lipzen A."/>
            <person name="Lutzoni F."/>
            <person name="Magnuson J."/>
            <person name="Mondo S."/>
            <person name="Nolan M."/>
            <person name="Ohm R."/>
            <person name="Pangilinan J."/>
            <person name="Park H.-J."/>
            <person name="Ramirez L."/>
            <person name="Alfaro M."/>
            <person name="Sun H."/>
            <person name="Tritt A."/>
            <person name="Yoshinaga Y."/>
            <person name="Zwiers L.-H."/>
            <person name="Turgeon B."/>
            <person name="Goodwin S."/>
            <person name="Spatafora J."/>
            <person name="Crous P."/>
            <person name="Grigoriev I."/>
        </authorList>
    </citation>
    <scope>NUCLEOTIDE SEQUENCE</scope>
    <source>
        <strain evidence="6 8">CBS 304.34</strain>
    </source>
</reference>
<evidence type="ECO:0000313" key="8">
    <source>
        <dbReference type="RefSeq" id="XP_033574060.1"/>
    </source>
</evidence>
<feature type="domain" description="Nephrocystin 3-like N-terminal" evidence="5">
    <location>
        <begin position="397"/>
        <end position="559"/>
    </location>
</feature>
<dbReference type="InterPro" id="IPR002110">
    <property type="entry name" value="Ankyrin_rpt"/>
</dbReference>
<dbReference type="SUPFAM" id="SSF52540">
    <property type="entry name" value="P-loop containing nucleoside triphosphate hydrolases"/>
    <property type="match status" value="1"/>
</dbReference>
<protein>
    <submittedName>
        <fullName evidence="6 8">Purine and uridine phosphorylase</fullName>
    </submittedName>
</protein>
<dbReference type="InterPro" id="IPR036770">
    <property type="entry name" value="Ankyrin_rpt-contain_sf"/>
</dbReference>
<dbReference type="Proteomes" id="UP000504636">
    <property type="component" value="Unplaced"/>
</dbReference>
<dbReference type="InterPro" id="IPR027417">
    <property type="entry name" value="P-loop_NTPase"/>
</dbReference>
<dbReference type="PANTHER" id="PTHR10039:SF15">
    <property type="entry name" value="NACHT DOMAIN-CONTAINING PROTEIN"/>
    <property type="match status" value="1"/>
</dbReference>
<evidence type="ECO:0000256" key="1">
    <source>
        <dbReference type="ARBA" id="ARBA00022737"/>
    </source>
</evidence>